<protein>
    <submittedName>
        <fullName evidence="1">Uncharacterized protein</fullName>
    </submittedName>
</protein>
<evidence type="ECO:0000313" key="1">
    <source>
        <dbReference type="EMBL" id="SFB36591.1"/>
    </source>
</evidence>
<organism evidence="1 2">
    <name type="scientific">Acetitomaculum ruminis DSM 5522</name>
    <dbReference type="NCBI Taxonomy" id="1120918"/>
    <lineage>
        <taxon>Bacteria</taxon>
        <taxon>Bacillati</taxon>
        <taxon>Bacillota</taxon>
        <taxon>Clostridia</taxon>
        <taxon>Lachnospirales</taxon>
        <taxon>Lachnospiraceae</taxon>
        <taxon>Acetitomaculum</taxon>
    </lineage>
</organism>
<gene>
    <name evidence="1" type="ORF">SAMN05216249_12615</name>
</gene>
<dbReference type="Pfam" id="PF20063">
    <property type="entry name" value="DUF6462"/>
    <property type="match status" value="1"/>
</dbReference>
<dbReference type="Proteomes" id="UP000198838">
    <property type="component" value="Unassembled WGS sequence"/>
</dbReference>
<dbReference type="EMBL" id="FOJY01000026">
    <property type="protein sequence ID" value="SFB36591.1"/>
    <property type="molecule type" value="Genomic_DNA"/>
</dbReference>
<dbReference type="InterPro" id="IPR045591">
    <property type="entry name" value="DUF6462"/>
</dbReference>
<name>A0A1I1AF08_9FIRM</name>
<dbReference type="AlphaFoldDB" id="A0A1I1AF08"/>
<dbReference type="STRING" id="1120918.SAMN05216249_12615"/>
<dbReference type="RefSeq" id="WP_242622789.1">
    <property type="nucleotide sequence ID" value="NZ_FOJY01000026.1"/>
</dbReference>
<proteinExistence type="predicted"/>
<reference evidence="1 2" key="1">
    <citation type="submission" date="2016-10" db="EMBL/GenBank/DDBJ databases">
        <authorList>
            <person name="de Groot N.N."/>
        </authorList>
    </citation>
    <scope>NUCLEOTIDE SEQUENCE [LARGE SCALE GENOMIC DNA]</scope>
    <source>
        <strain evidence="1 2">DSM 5522</strain>
    </source>
</reference>
<evidence type="ECO:0000313" key="2">
    <source>
        <dbReference type="Proteomes" id="UP000198838"/>
    </source>
</evidence>
<sequence length="92" mass="10766">MAKEKDEESLVKCIYNDMVFYVPSDVFSIVLLRTQRYSTKKYVRYKEGAELYSMSERKFTDLANNSDAVVHVDKIALVDLEKVEEYIKLNNS</sequence>
<accession>A0A1I1AF08</accession>
<keyword evidence="2" id="KW-1185">Reference proteome</keyword>